<feature type="transmembrane region" description="Helical" evidence="2">
    <location>
        <begin position="47"/>
        <end position="71"/>
    </location>
</feature>
<name>A0A2U2RQH6_BIFLN</name>
<reference evidence="3 4" key="1">
    <citation type="submission" date="2017-11" db="EMBL/GenBank/DDBJ databases">
        <title>Draft genome sequence of Bifidobacterium longum UMA026, isolated from Holstein dairy cow feces.</title>
        <authorList>
            <person name="Albert K."/>
            <person name="Sela D.A."/>
        </authorList>
    </citation>
    <scope>NUCLEOTIDE SEQUENCE [LARGE SCALE GENOMIC DNA]</scope>
    <source>
        <strain evidence="3 4">UMA026</strain>
    </source>
</reference>
<evidence type="ECO:0000313" key="3">
    <source>
        <dbReference type="EMBL" id="PWH08122.1"/>
    </source>
</evidence>
<keyword evidence="2" id="KW-0472">Membrane</keyword>
<protein>
    <submittedName>
        <fullName evidence="3">Uncharacterized protein</fullName>
    </submittedName>
</protein>
<dbReference type="EMBL" id="PHUM01000016">
    <property type="protein sequence ID" value="PWH08122.1"/>
    <property type="molecule type" value="Genomic_DNA"/>
</dbReference>
<sequence length="413" mass="44986">MMPEGKHRNGQKASTPRIIGIIIFRILAVGAWLFALLFIIAGFQVNLLGVIFGVIVAAVLAFVGLVLWVIGDMVKDPGKIRAERLAAQAAKDPGIVIDTDNEHERQRASNGRWDGRANPGHAQPNDETSPALAGVEVEDGEALASAHRETGQSSTLARTISPSPIIIPPKTLSVSATRETETVSGSYPATIYVYDPRPILKLKEGRAEKISVVTRPITLKSRLNGRQWRSGVDDGYAVEYKGKPFGVLFNHIAVIHIRTILESGAKNVELVAMRQGWYQTGIPEIYVMVPTLEEAKESETGNASLKEYEQRQAYGADVAAATAIFRVSENNWNGPRIPDKGFIAFEATVEQLPVPEGSQAKPHFALKSGSALLSEITARSATAYFASKPLVGKRLKILVSRYYTSLTIEAYEI</sequence>
<comment type="caution">
    <text evidence="3">The sequence shown here is derived from an EMBL/GenBank/DDBJ whole genome shotgun (WGS) entry which is preliminary data.</text>
</comment>
<dbReference type="AlphaFoldDB" id="A0A2U2RQH6"/>
<gene>
    <name evidence="3" type="ORF">CWE05_09930</name>
</gene>
<evidence type="ECO:0000256" key="2">
    <source>
        <dbReference type="SAM" id="Phobius"/>
    </source>
</evidence>
<accession>A0A2U2RQH6</accession>
<feature type="transmembrane region" description="Helical" evidence="2">
    <location>
        <begin position="21"/>
        <end position="41"/>
    </location>
</feature>
<evidence type="ECO:0000313" key="4">
    <source>
        <dbReference type="Proteomes" id="UP000245582"/>
    </source>
</evidence>
<dbReference type="Proteomes" id="UP000245582">
    <property type="component" value="Unassembled WGS sequence"/>
</dbReference>
<keyword evidence="2" id="KW-1133">Transmembrane helix</keyword>
<feature type="region of interest" description="Disordered" evidence="1">
    <location>
        <begin position="98"/>
        <end position="130"/>
    </location>
</feature>
<organism evidence="3 4">
    <name type="scientific">Bifidobacterium longum</name>
    <dbReference type="NCBI Taxonomy" id="216816"/>
    <lineage>
        <taxon>Bacteria</taxon>
        <taxon>Bacillati</taxon>
        <taxon>Actinomycetota</taxon>
        <taxon>Actinomycetes</taxon>
        <taxon>Bifidobacteriales</taxon>
        <taxon>Bifidobacteriaceae</taxon>
        <taxon>Bifidobacterium</taxon>
    </lineage>
</organism>
<evidence type="ECO:0000256" key="1">
    <source>
        <dbReference type="SAM" id="MobiDB-lite"/>
    </source>
</evidence>
<proteinExistence type="predicted"/>
<dbReference type="RefSeq" id="WP_106621383.1">
    <property type="nucleotide sequence ID" value="NZ_PHUM01000016.1"/>
</dbReference>
<keyword evidence="2" id="KW-0812">Transmembrane</keyword>